<dbReference type="SUPFAM" id="SSF52540">
    <property type="entry name" value="P-loop containing nucleoside triphosphate hydrolases"/>
    <property type="match status" value="2"/>
</dbReference>
<dbReference type="GO" id="GO:0042626">
    <property type="term" value="F:ATPase-coupled transmembrane transporter activity"/>
    <property type="evidence" value="ECO:0007669"/>
    <property type="project" value="TreeGrafter"/>
</dbReference>
<evidence type="ECO:0000256" key="3">
    <source>
        <dbReference type="ARBA" id="ARBA00022741"/>
    </source>
</evidence>
<evidence type="ECO:0000256" key="2">
    <source>
        <dbReference type="ARBA" id="ARBA00022448"/>
    </source>
</evidence>
<keyword evidence="3" id="KW-0547">Nucleotide-binding</keyword>
<keyword evidence="4 6" id="KW-0067">ATP-binding</keyword>
<sequence>MKPLFAAHIESFSYAEAPRPALCGLEVTLAPGSVTALVGPAGSGKSTAGAVLAGHLPRDVRDSAERGTAPGLTPDADRLVADFRLGDQRVAFTGAGAPRIDVAAWSRRVAMLPQDARHYLSGVRETVREELAFTLENAGTSRAEMIRTVQCTAAELGLEHLLGKRIDRLSGGQERLVAIGALAVQRPDVLVLDEPLAGLDQRGQHAVAVMAQRLRAAGCAIVILSNAVDRMVAEVDSAMVLDEGRVAARWGALDGPGALARAASAAGVVVEADLQQPRVSARASSTTTAAQTAGSTDPALVLEGLSVRYPSASMPAVTGFDLTVDRGEAVALLGPNGAGKTSVLKTIAGLIIPERGTVRAADVGLLLQHPVDQLFERTVEREVSFGYRGRHRQRAVQAVLERLGLGDVVAEHPAELPASRQRLVALACVVLREPDVLLLDEPTVALDAHGRDALVREMYRVLLRGGAVLMSTHDSGFAATHAHRVVELGARAEHTRDGHRGMRAPERPGPA</sequence>
<gene>
    <name evidence="6" type="ORF">IW252_002467</name>
</gene>
<dbReference type="PANTHER" id="PTHR43553:SF24">
    <property type="entry name" value="ENERGY-COUPLING FACTOR TRANSPORTER ATP-BINDING PROTEIN ECFA1"/>
    <property type="match status" value="1"/>
</dbReference>
<dbReference type="EMBL" id="JADOTZ010000001">
    <property type="protein sequence ID" value="MBG6085700.1"/>
    <property type="molecule type" value="Genomic_DNA"/>
</dbReference>
<dbReference type="EC" id="3.6.3.-" evidence="6"/>
<dbReference type="RefSeq" id="WP_196836858.1">
    <property type="nucleotide sequence ID" value="NZ_JADOTZ010000001.1"/>
</dbReference>
<dbReference type="CDD" id="cd03225">
    <property type="entry name" value="ABC_cobalt_CbiO_domain1"/>
    <property type="match status" value="2"/>
</dbReference>
<dbReference type="SMART" id="SM00382">
    <property type="entry name" value="AAA"/>
    <property type="match status" value="2"/>
</dbReference>
<protein>
    <submittedName>
        <fullName evidence="6">Energy-coupling factor transport system ATP-binding protein</fullName>
        <ecNumber evidence="6">3.6.3.-</ecNumber>
    </submittedName>
</protein>
<evidence type="ECO:0000256" key="4">
    <source>
        <dbReference type="ARBA" id="ARBA00022840"/>
    </source>
</evidence>
<dbReference type="InterPro" id="IPR003593">
    <property type="entry name" value="AAA+_ATPase"/>
</dbReference>
<dbReference type="PANTHER" id="PTHR43553">
    <property type="entry name" value="HEAVY METAL TRANSPORTER"/>
    <property type="match status" value="1"/>
</dbReference>
<dbReference type="InterPro" id="IPR050095">
    <property type="entry name" value="ECF_ABC_transporter_ATP-bd"/>
</dbReference>
<organism evidence="6 7">
    <name type="scientific">Zhihengliuella flava</name>
    <dbReference type="NCBI Taxonomy" id="1285193"/>
    <lineage>
        <taxon>Bacteria</taxon>
        <taxon>Bacillati</taxon>
        <taxon>Actinomycetota</taxon>
        <taxon>Actinomycetes</taxon>
        <taxon>Micrococcales</taxon>
        <taxon>Micrococcaceae</taxon>
        <taxon>Zhihengliuella</taxon>
    </lineage>
</organism>
<dbReference type="Proteomes" id="UP000625033">
    <property type="component" value="Unassembled WGS sequence"/>
</dbReference>
<feature type="domain" description="ABC transporter" evidence="5">
    <location>
        <begin position="7"/>
        <end position="268"/>
    </location>
</feature>
<dbReference type="InterPro" id="IPR015856">
    <property type="entry name" value="ABC_transpr_CbiO/EcfA_su"/>
</dbReference>
<dbReference type="InterPro" id="IPR027417">
    <property type="entry name" value="P-loop_NTPase"/>
</dbReference>
<evidence type="ECO:0000256" key="1">
    <source>
        <dbReference type="ARBA" id="ARBA00005417"/>
    </source>
</evidence>
<dbReference type="GO" id="GO:0016887">
    <property type="term" value="F:ATP hydrolysis activity"/>
    <property type="evidence" value="ECO:0007669"/>
    <property type="project" value="InterPro"/>
</dbReference>
<evidence type="ECO:0000313" key="7">
    <source>
        <dbReference type="Proteomes" id="UP000625033"/>
    </source>
</evidence>
<evidence type="ECO:0000259" key="5">
    <source>
        <dbReference type="PROSITE" id="PS50893"/>
    </source>
</evidence>
<comment type="similarity">
    <text evidence="1">Belongs to the ABC transporter superfamily.</text>
</comment>
<dbReference type="Gene3D" id="3.40.50.300">
    <property type="entry name" value="P-loop containing nucleotide triphosphate hydrolases"/>
    <property type="match status" value="2"/>
</dbReference>
<evidence type="ECO:0000313" key="6">
    <source>
        <dbReference type="EMBL" id="MBG6085700.1"/>
    </source>
</evidence>
<feature type="domain" description="ABC transporter" evidence="5">
    <location>
        <begin position="300"/>
        <end position="508"/>
    </location>
</feature>
<name>A0A931GFW9_9MICC</name>
<accession>A0A931GFW9</accession>
<dbReference type="AlphaFoldDB" id="A0A931GFW9"/>
<dbReference type="PROSITE" id="PS50893">
    <property type="entry name" value="ABC_TRANSPORTER_2"/>
    <property type="match status" value="2"/>
</dbReference>
<dbReference type="InterPro" id="IPR003439">
    <property type="entry name" value="ABC_transporter-like_ATP-bd"/>
</dbReference>
<dbReference type="Pfam" id="PF00005">
    <property type="entry name" value="ABC_tran"/>
    <property type="match status" value="2"/>
</dbReference>
<keyword evidence="6" id="KW-0378">Hydrolase</keyword>
<reference evidence="6" key="1">
    <citation type="submission" date="2020-11" db="EMBL/GenBank/DDBJ databases">
        <title>Sequencing the genomes of 1000 actinobacteria strains.</title>
        <authorList>
            <person name="Klenk H.-P."/>
        </authorList>
    </citation>
    <scope>NUCLEOTIDE SEQUENCE</scope>
    <source>
        <strain evidence="6">DSM 26152</strain>
    </source>
</reference>
<comment type="caution">
    <text evidence="6">The sequence shown here is derived from an EMBL/GenBank/DDBJ whole genome shotgun (WGS) entry which is preliminary data.</text>
</comment>
<dbReference type="GO" id="GO:0005524">
    <property type="term" value="F:ATP binding"/>
    <property type="evidence" value="ECO:0007669"/>
    <property type="project" value="UniProtKB-KW"/>
</dbReference>
<keyword evidence="2" id="KW-0813">Transport</keyword>
<proteinExistence type="inferred from homology"/>
<dbReference type="GO" id="GO:0043190">
    <property type="term" value="C:ATP-binding cassette (ABC) transporter complex"/>
    <property type="evidence" value="ECO:0007669"/>
    <property type="project" value="TreeGrafter"/>
</dbReference>
<keyword evidence="7" id="KW-1185">Reference proteome</keyword>